<proteinExistence type="predicted"/>
<dbReference type="GO" id="GO:0046982">
    <property type="term" value="F:protein heterodimerization activity"/>
    <property type="evidence" value="ECO:0007669"/>
    <property type="project" value="UniProtKB-ARBA"/>
</dbReference>
<keyword evidence="3" id="KW-0221">Differentiation</keyword>
<dbReference type="PANTHER" id="PTHR19290:SF162">
    <property type="entry name" value="TRANSCRIPTION FACTOR ATOH7"/>
    <property type="match status" value="1"/>
</dbReference>
<keyword evidence="6" id="KW-0804">Transcription</keyword>
<dbReference type="GO" id="GO:0045944">
    <property type="term" value="P:positive regulation of transcription by RNA polymerase II"/>
    <property type="evidence" value="ECO:0007669"/>
    <property type="project" value="TreeGrafter"/>
</dbReference>
<feature type="compositionally biased region" description="Polar residues" evidence="8">
    <location>
        <begin position="90"/>
        <end position="100"/>
    </location>
</feature>
<feature type="region of interest" description="Disordered" evidence="8">
    <location>
        <begin position="1"/>
        <end position="36"/>
    </location>
</feature>
<dbReference type="GO" id="GO:0000981">
    <property type="term" value="F:DNA-binding transcription factor activity, RNA polymerase II-specific"/>
    <property type="evidence" value="ECO:0007669"/>
    <property type="project" value="TreeGrafter"/>
</dbReference>
<comment type="subcellular location">
    <subcellularLocation>
        <location evidence="1">Nucleus</location>
    </subcellularLocation>
</comment>
<dbReference type="Proteomes" id="UP001059596">
    <property type="component" value="Unassembled WGS sequence"/>
</dbReference>
<feature type="region of interest" description="Disordered" evidence="8">
    <location>
        <begin position="64"/>
        <end position="117"/>
    </location>
</feature>
<evidence type="ECO:0000256" key="3">
    <source>
        <dbReference type="ARBA" id="ARBA00022782"/>
    </source>
</evidence>
<evidence type="ECO:0000256" key="4">
    <source>
        <dbReference type="ARBA" id="ARBA00022902"/>
    </source>
</evidence>
<evidence type="ECO:0000259" key="9">
    <source>
        <dbReference type="PROSITE" id="PS50888"/>
    </source>
</evidence>
<evidence type="ECO:0000256" key="2">
    <source>
        <dbReference type="ARBA" id="ARBA00022473"/>
    </source>
</evidence>
<evidence type="ECO:0000313" key="11">
    <source>
        <dbReference type="Proteomes" id="UP001059596"/>
    </source>
</evidence>
<dbReference type="Gene3D" id="4.10.280.10">
    <property type="entry name" value="Helix-loop-helix DNA-binding domain"/>
    <property type="match status" value="1"/>
</dbReference>
<keyword evidence="2" id="KW-0217">Developmental protein</keyword>
<sequence length="191" mass="20711">MSYYYSSASEEDGSSQYLGSPNYNLTPQTAVSSQDYGQSAFLSPEWQFLDAAGGAQPELATILEIPSDTSEQQTKRRSTSSTGSDGRKSYSGSELTNLSPTVKKRRRQAANARERKRMNGLNEAFDRLREVVPAPSIDQKLSKFETLQMAQSYILALCDLLNNGDVEVDAAAYTIFGGSESSFGLSGGSLS</sequence>
<dbReference type="FunFam" id="4.10.280.10:FF:000025">
    <property type="entry name" value="protein atonal homolog 7"/>
    <property type="match status" value="1"/>
</dbReference>
<keyword evidence="11" id="KW-1185">Reference proteome</keyword>
<keyword evidence="5" id="KW-0805">Transcription regulation</keyword>
<evidence type="ECO:0000256" key="1">
    <source>
        <dbReference type="ARBA" id="ARBA00004123"/>
    </source>
</evidence>
<dbReference type="GO" id="GO:0005634">
    <property type="term" value="C:nucleus"/>
    <property type="evidence" value="ECO:0007669"/>
    <property type="project" value="UniProtKB-SubCell"/>
</dbReference>
<dbReference type="SMART" id="SM00353">
    <property type="entry name" value="HLH"/>
    <property type="match status" value="1"/>
</dbReference>
<dbReference type="InterPro" id="IPR036638">
    <property type="entry name" value="HLH_DNA-bd_sf"/>
</dbReference>
<dbReference type="Pfam" id="PF00010">
    <property type="entry name" value="HLH"/>
    <property type="match status" value="1"/>
</dbReference>
<dbReference type="CDD" id="cd11430">
    <property type="entry name" value="bHLH_TS_ATOH1_like"/>
    <property type="match status" value="1"/>
</dbReference>
<comment type="caution">
    <text evidence="10">The sequence shown here is derived from an EMBL/GenBank/DDBJ whole genome shotgun (WGS) entry which is preliminary data.</text>
</comment>
<evidence type="ECO:0000256" key="8">
    <source>
        <dbReference type="SAM" id="MobiDB-lite"/>
    </source>
</evidence>
<keyword evidence="4" id="KW-0524">Neurogenesis</keyword>
<gene>
    <name evidence="10" type="ORF">M5D96_008225</name>
</gene>
<dbReference type="PANTHER" id="PTHR19290">
    <property type="entry name" value="BASIC HELIX-LOOP-HELIX PROTEIN NEUROGENIN-RELATED"/>
    <property type="match status" value="1"/>
</dbReference>
<feature type="domain" description="BHLH" evidence="9">
    <location>
        <begin position="105"/>
        <end position="157"/>
    </location>
</feature>
<dbReference type="SUPFAM" id="SSF47459">
    <property type="entry name" value="HLH, helix-loop-helix DNA-binding domain"/>
    <property type="match status" value="1"/>
</dbReference>
<evidence type="ECO:0000256" key="6">
    <source>
        <dbReference type="ARBA" id="ARBA00023163"/>
    </source>
</evidence>
<dbReference type="PROSITE" id="PS50888">
    <property type="entry name" value="BHLH"/>
    <property type="match status" value="1"/>
</dbReference>
<accession>A0A9Q0BNG6</accession>
<dbReference type="InterPro" id="IPR011598">
    <property type="entry name" value="bHLH_dom"/>
</dbReference>
<reference evidence="10" key="1">
    <citation type="journal article" date="2023" name="Genome Biol. Evol.">
        <title>Long-read-based Genome Assembly of Drosophila gunungcola Reveals Fewer Chemosensory Genes in Flower-breeding Species.</title>
        <authorList>
            <person name="Negi A."/>
            <person name="Liao B.Y."/>
            <person name="Yeh S.D."/>
        </authorList>
    </citation>
    <scope>NUCLEOTIDE SEQUENCE</scope>
    <source>
        <strain evidence="10">Sukarami</strain>
    </source>
</reference>
<feature type="compositionally biased region" description="Basic residues" evidence="8">
    <location>
        <begin position="102"/>
        <end position="117"/>
    </location>
</feature>
<dbReference type="GO" id="GO:0070888">
    <property type="term" value="F:E-box binding"/>
    <property type="evidence" value="ECO:0007669"/>
    <property type="project" value="TreeGrafter"/>
</dbReference>
<dbReference type="GO" id="GO:0061564">
    <property type="term" value="P:axon development"/>
    <property type="evidence" value="ECO:0007669"/>
    <property type="project" value="TreeGrafter"/>
</dbReference>
<evidence type="ECO:0000256" key="5">
    <source>
        <dbReference type="ARBA" id="ARBA00023015"/>
    </source>
</evidence>
<keyword evidence="7" id="KW-0539">Nucleus</keyword>
<dbReference type="EMBL" id="JAMKOV010000007">
    <property type="protein sequence ID" value="KAI8038331.1"/>
    <property type="molecule type" value="Genomic_DNA"/>
</dbReference>
<dbReference type="AlphaFoldDB" id="A0A9Q0BNG6"/>
<dbReference type="InterPro" id="IPR050359">
    <property type="entry name" value="bHLH_transcription_factors"/>
</dbReference>
<dbReference type="GO" id="GO:0016360">
    <property type="term" value="P:sensory organ precursor cell fate determination"/>
    <property type="evidence" value="ECO:0007669"/>
    <property type="project" value="UniProtKB-ARBA"/>
</dbReference>
<protein>
    <recommendedName>
        <fullName evidence="9">BHLH domain-containing protein</fullName>
    </recommendedName>
</protein>
<organism evidence="10 11">
    <name type="scientific">Drosophila gunungcola</name>
    <name type="common">fruit fly</name>
    <dbReference type="NCBI Taxonomy" id="103775"/>
    <lineage>
        <taxon>Eukaryota</taxon>
        <taxon>Metazoa</taxon>
        <taxon>Ecdysozoa</taxon>
        <taxon>Arthropoda</taxon>
        <taxon>Hexapoda</taxon>
        <taxon>Insecta</taxon>
        <taxon>Pterygota</taxon>
        <taxon>Neoptera</taxon>
        <taxon>Endopterygota</taxon>
        <taxon>Diptera</taxon>
        <taxon>Brachycera</taxon>
        <taxon>Muscomorpha</taxon>
        <taxon>Ephydroidea</taxon>
        <taxon>Drosophilidae</taxon>
        <taxon>Drosophila</taxon>
        <taxon>Sophophora</taxon>
    </lineage>
</organism>
<name>A0A9Q0BNG6_9MUSC</name>
<evidence type="ECO:0000313" key="10">
    <source>
        <dbReference type="EMBL" id="KAI8038331.1"/>
    </source>
</evidence>
<evidence type="ECO:0000256" key="7">
    <source>
        <dbReference type="ARBA" id="ARBA00023242"/>
    </source>
</evidence>